<dbReference type="InterPro" id="IPR011050">
    <property type="entry name" value="Pectin_lyase_fold/virulence"/>
</dbReference>
<dbReference type="InterPro" id="IPR012334">
    <property type="entry name" value="Pectin_lyas_fold"/>
</dbReference>
<protein>
    <submittedName>
        <fullName evidence="1">Uncharacterized protein</fullName>
    </submittedName>
</protein>
<dbReference type="EMBL" id="UWOC01000151">
    <property type="protein sequence ID" value="VCU09671.1"/>
    <property type="molecule type" value="Genomic_DNA"/>
</dbReference>
<dbReference type="OrthoDB" id="564699at2"/>
<sequence length="421" mass="43140">MALGEPYTTGTISVTAGSDTVTGLGTLWASTIEVGDMVSLDGLLGAVEEVLSHTSLRLYLPWAGQSRSGVAYAILPTSPIRYEAAETQELQRAILSRIDAGLLPSGASRPQSVAAGALWRKIVSATAHQINYHDGADDIPWLTIDPVANTAKLPAAAAPRELLTSTRTYYVRTDGSDTNTGLTNTTGGAFRTIQKAVDTAAMLDCAGQAVIIQVTGSHTESVNLKSILGASSVTIIGDETTPANVTITGSTAWCFRADSVVGAWFLRGMKLLCPVAGAGSITAIGAMTTVSFHKLDFGASAGHHIGAQFGARVQGTAGQPYSISGGALYHAVADGGLIYLGDRTITLTGTPSFLGCFALAQKGTGIIDAGVITFFGGATGVRYVAQFGGQISTIGGGANYFPGDAAGSGTNFGVSPYGQYS</sequence>
<dbReference type="AlphaFoldDB" id="A0A447CWT2"/>
<reference evidence="2" key="1">
    <citation type="submission" date="2018-10" db="EMBL/GenBank/DDBJ databases">
        <authorList>
            <person name="Peiro R."/>
            <person name="Begona"/>
            <person name="Cbmso G."/>
            <person name="Lopez M."/>
            <person name="Gonzalez S."/>
            <person name="Sacristan E."/>
            <person name="Castillo E."/>
        </authorList>
    </citation>
    <scope>NUCLEOTIDE SEQUENCE [LARGE SCALE GENOMIC DNA]</scope>
</reference>
<dbReference type="SUPFAM" id="SSF51126">
    <property type="entry name" value="Pectin lyase-like"/>
    <property type="match status" value="1"/>
</dbReference>
<evidence type="ECO:0000313" key="1">
    <source>
        <dbReference type="EMBL" id="VCU09671.1"/>
    </source>
</evidence>
<proteinExistence type="predicted"/>
<dbReference type="Proteomes" id="UP000289200">
    <property type="component" value="Unassembled WGS sequence"/>
</dbReference>
<dbReference type="RefSeq" id="WP_129609499.1">
    <property type="nucleotide sequence ID" value="NZ_UWOC01000151.1"/>
</dbReference>
<dbReference type="Gene3D" id="2.160.20.10">
    <property type="entry name" value="Single-stranded right-handed beta-helix, Pectin lyase-like"/>
    <property type="match status" value="1"/>
</dbReference>
<name>A0A447CWT2_9BRAD</name>
<gene>
    <name evidence="1" type="ORF">RHODGE_RHODGE_02840</name>
</gene>
<comment type="caution">
    <text evidence="1">The sequence shown here is derived from an EMBL/GenBank/DDBJ whole genome shotgun (WGS) entry which is preliminary data.</text>
</comment>
<organism evidence="1 2">
    <name type="scientific">Rhodoplanes serenus</name>
    <dbReference type="NCBI Taxonomy" id="200615"/>
    <lineage>
        <taxon>Bacteria</taxon>
        <taxon>Pseudomonadati</taxon>
        <taxon>Pseudomonadota</taxon>
        <taxon>Alphaproteobacteria</taxon>
        <taxon>Hyphomicrobiales</taxon>
        <taxon>Nitrobacteraceae</taxon>
        <taxon>Rhodoplanes</taxon>
    </lineage>
</organism>
<keyword evidence="2" id="KW-1185">Reference proteome</keyword>
<accession>A0A447CWT2</accession>
<evidence type="ECO:0000313" key="2">
    <source>
        <dbReference type="Proteomes" id="UP000289200"/>
    </source>
</evidence>